<evidence type="ECO:0000313" key="2">
    <source>
        <dbReference type="Proteomes" id="UP000241842"/>
    </source>
</evidence>
<dbReference type="Proteomes" id="UP000241842">
    <property type="component" value="Segment"/>
</dbReference>
<name>A0A2H4PRJ2_9CAUD</name>
<dbReference type="KEGG" id="vg:40097263"/>
<dbReference type="RefSeq" id="YP_009620610.1">
    <property type="nucleotide sequence ID" value="NC_042090.1"/>
</dbReference>
<evidence type="ECO:0000313" key="1">
    <source>
        <dbReference type="EMBL" id="ATW69926.1"/>
    </source>
</evidence>
<dbReference type="GeneID" id="40097263"/>
<sequence length="239" mass="27009">MARSRKHAHMIPDSLFKEAIEWLENGGTKVGARDILGRSGVKVSSNPQMEKLIEEWQANKELDKRMRAQKRGKPIEGVEATDIIERSLNGQSLAEIASAVYRSSSKVKEFLESVGADLRSAQSAPPDKPFELNPPLVPEAAMSFEFEVGEKVWVSAYQCFGEIMKKINDDVYRVYLLDEGTQQYVHQNSWNLGSLKHLHKFGIDQAKVGFKWTKEDAYPLLSSALEKAKKQANDDKKRK</sequence>
<accession>A0A2H4PRJ2</accession>
<organism evidence="1 2">
    <name type="scientific">Proteus phage PM135</name>
    <dbReference type="NCBI Taxonomy" id="2048008"/>
    <lineage>
        <taxon>Viruses</taxon>
        <taxon>Duplodnaviria</taxon>
        <taxon>Heunggongvirae</taxon>
        <taxon>Uroviricota</taxon>
        <taxon>Caudoviricetes</taxon>
        <taxon>Demerecviridae</taxon>
        <taxon>Novosibvirus</taxon>
        <taxon>Novosibvirus PM135</taxon>
    </lineage>
</organism>
<proteinExistence type="predicted"/>
<dbReference type="EMBL" id="MG030347">
    <property type="protein sequence ID" value="ATW69926.1"/>
    <property type="molecule type" value="Genomic_DNA"/>
</dbReference>
<reference evidence="2" key="1">
    <citation type="submission" date="2017-10" db="EMBL/GenBank/DDBJ databases">
        <title>Isolation and characterization of a group of new proteus bacteriophages.</title>
        <authorList>
            <person name="Kozlova Y.N."/>
            <person name="Morozova V.V."/>
            <person name="Babkin I.V."/>
            <person name="Tikunova N.V."/>
            <person name="Bokovaya O.V."/>
            <person name="Shedko E.D."/>
        </authorList>
    </citation>
    <scope>NUCLEOTIDE SEQUENCE [LARGE SCALE GENOMIC DNA]</scope>
</reference>
<dbReference type="OrthoDB" id="8837at10239"/>
<protein>
    <submittedName>
        <fullName evidence="1">D2 protein</fullName>
    </submittedName>
</protein>
<keyword evidence="2" id="KW-1185">Reference proteome</keyword>